<dbReference type="STRING" id="644548.SCNU_01590"/>
<dbReference type="Proteomes" id="UP000035065">
    <property type="component" value="Unassembled WGS sequence"/>
</dbReference>
<feature type="compositionally biased region" description="Polar residues" evidence="1">
    <location>
        <begin position="213"/>
        <end position="222"/>
    </location>
</feature>
<proteinExistence type="predicted"/>
<dbReference type="eggNOG" id="COG5340">
    <property type="taxonomic scope" value="Bacteria"/>
</dbReference>
<gene>
    <name evidence="2" type="ORF">SCNU_01590</name>
</gene>
<evidence type="ECO:0000313" key="2">
    <source>
        <dbReference type="EMBL" id="EGD57028.1"/>
    </source>
</evidence>
<protein>
    <recommendedName>
        <fullName evidence="4">AbiEi antitoxin C-terminal domain-containing protein</fullName>
    </recommendedName>
</protein>
<sequence length="312" mass="34467">MIGQMDDLRLTALLAQQDGVVSRMQARECACSAADIRRRLRRHEWTVVFPGIYVNHTGPLTWSQRAWAAVLDAAPAALCHTSALPDPGPEIHIAVASDRKVTARPGVRVHRRPRLADDVAWHLRPPRLRVDEAVLDVADTVRGETDAIAVITDAVGSRITTAGRLLDAMARRPRMHRRTFLAGVLADVRDGSLSVLEHRYLTGVERPHGLPTPQRQAPTTVGRSGFRDVDYPEYGLVVEIDGRRFHDTPATRDRDLERDLDAAVAAKRVTLRLGDGQVIGRPCETARKIGRALADRGWDGHVTSCPRCPRSS</sequence>
<name>F1YDT8_9ACTN</name>
<keyword evidence="3" id="KW-1185">Reference proteome</keyword>
<accession>F1YDT8</accession>
<evidence type="ECO:0000256" key="1">
    <source>
        <dbReference type="SAM" id="MobiDB-lite"/>
    </source>
</evidence>
<dbReference type="EMBL" id="AEUD01000001">
    <property type="protein sequence ID" value="EGD57028.1"/>
    <property type="molecule type" value="Genomic_DNA"/>
</dbReference>
<dbReference type="OrthoDB" id="5146042at2"/>
<dbReference type="AlphaFoldDB" id="F1YDT8"/>
<evidence type="ECO:0008006" key="4">
    <source>
        <dbReference type="Google" id="ProtNLM"/>
    </source>
</evidence>
<evidence type="ECO:0000313" key="3">
    <source>
        <dbReference type="Proteomes" id="UP000035065"/>
    </source>
</evidence>
<comment type="caution">
    <text evidence="2">The sequence shown here is derived from an EMBL/GenBank/DDBJ whole genome shotgun (WGS) entry which is preliminary data.</text>
</comment>
<organism evidence="2 3">
    <name type="scientific">Gordonia neofelifaecis NRRL B-59395</name>
    <dbReference type="NCBI Taxonomy" id="644548"/>
    <lineage>
        <taxon>Bacteria</taxon>
        <taxon>Bacillati</taxon>
        <taxon>Actinomycetota</taxon>
        <taxon>Actinomycetes</taxon>
        <taxon>Mycobacteriales</taxon>
        <taxon>Gordoniaceae</taxon>
        <taxon>Gordonia</taxon>
    </lineage>
</organism>
<feature type="region of interest" description="Disordered" evidence="1">
    <location>
        <begin position="205"/>
        <end position="224"/>
    </location>
</feature>
<reference evidence="2 3" key="1">
    <citation type="journal article" date="2011" name="J. Bacteriol.">
        <title>Draft Genome Sequence of Gordonia neofelifaecis NRRL B-59395, a Cholesterol-Degrading Actinomycete.</title>
        <authorList>
            <person name="Ge F."/>
            <person name="Li W."/>
            <person name="Chen G."/>
            <person name="Liu Y."/>
            <person name="Zhang G."/>
            <person name="Yong B."/>
            <person name="Wang Q."/>
            <person name="Wang N."/>
            <person name="Huang Z."/>
            <person name="Li W."/>
            <person name="Wang J."/>
            <person name="Wu C."/>
            <person name="Xie Q."/>
            <person name="Liu G."/>
        </authorList>
    </citation>
    <scope>NUCLEOTIDE SEQUENCE [LARGE SCALE GENOMIC DNA]</scope>
    <source>
        <strain evidence="2 3">NRRL B-59395</strain>
    </source>
</reference>